<evidence type="ECO:0000313" key="3">
    <source>
        <dbReference type="Proteomes" id="UP001300692"/>
    </source>
</evidence>
<proteinExistence type="predicted"/>
<feature type="transmembrane region" description="Helical" evidence="1">
    <location>
        <begin position="88"/>
        <end position="108"/>
    </location>
</feature>
<comment type="caution">
    <text evidence="2">The sequence shown here is derived from an EMBL/GenBank/DDBJ whole genome shotgun (WGS) entry which is preliminary data.</text>
</comment>
<feature type="transmembrane region" description="Helical" evidence="1">
    <location>
        <begin position="54"/>
        <end position="76"/>
    </location>
</feature>
<sequence>MNKYIKIILAGLLGGFVGEGVMGGLFMSPPIQSVLYDPAIQSALFIDITPGRDLFKSIAGMVVLSVAHAWFFALFAPSIPGNSWIKKGLFWGFTIWLMYWVFQEWFIYHTLLEEPLILNLLELTILLAGSLVEGLIIAGILKKEINGLSEA</sequence>
<reference evidence="2 3" key="1">
    <citation type="submission" date="2022-10" db="EMBL/GenBank/DDBJ databases">
        <title>Comparative genomics and taxonomic characterization of three novel marine species of genus Reichenbachiella exhibiting antioxidant and polysaccharide degradation activities.</title>
        <authorList>
            <person name="Muhammad N."/>
            <person name="Lee Y.-J."/>
            <person name="Ko J."/>
            <person name="Kim S.-G."/>
        </authorList>
    </citation>
    <scope>NUCLEOTIDE SEQUENCE [LARGE SCALE GENOMIC DNA]</scope>
    <source>
        <strain evidence="2 3">ABR2-5</strain>
    </source>
</reference>
<protein>
    <recommendedName>
        <fullName evidence="4">DUF1440 domain-containing protein</fullName>
    </recommendedName>
</protein>
<dbReference type="RefSeq" id="WP_264137688.1">
    <property type="nucleotide sequence ID" value="NZ_JAOYOD010000001.1"/>
</dbReference>
<evidence type="ECO:0008006" key="4">
    <source>
        <dbReference type="Google" id="ProtNLM"/>
    </source>
</evidence>
<feature type="transmembrane region" description="Helical" evidence="1">
    <location>
        <begin position="120"/>
        <end position="141"/>
    </location>
</feature>
<name>A0ABT3CT25_9BACT</name>
<evidence type="ECO:0000256" key="1">
    <source>
        <dbReference type="SAM" id="Phobius"/>
    </source>
</evidence>
<dbReference type="EMBL" id="JAOYOD010000001">
    <property type="protein sequence ID" value="MCV9386855.1"/>
    <property type="molecule type" value="Genomic_DNA"/>
</dbReference>
<gene>
    <name evidence="2" type="ORF">N7U62_09290</name>
</gene>
<dbReference type="Proteomes" id="UP001300692">
    <property type="component" value="Unassembled WGS sequence"/>
</dbReference>
<keyword evidence="1" id="KW-0812">Transmembrane</keyword>
<keyword evidence="3" id="KW-1185">Reference proteome</keyword>
<keyword evidence="1" id="KW-0472">Membrane</keyword>
<feature type="transmembrane region" description="Helical" evidence="1">
    <location>
        <begin position="7"/>
        <end position="27"/>
    </location>
</feature>
<organism evidence="2 3">
    <name type="scientific">Reichenbachiella ulvae</name>
    <dbReference type="NCBI Taxonomy" id="2980104"/>
    <lineage>
        <taxon>Bacteria</taxon>
        <taxon>Pseudomonadati</taxon>
        <taxon>Bacteroidota</taxon>
        <taxon>Cytophagia</taxon>
        <taxon>Cytophagales</taxon>
        <taxon>Reichenbachiellaceae</taxon>
        <taxon>Reichenbachiella</taxon>
    </lineage>
</organism>
<evidence type="ECO:0000313" key="2">
    <source>
        <dbReference type="EMBL" id="MCV9386855.1"/>
    </source>
</evidence>
<accession>A0ABT3CT25</accession>
<keyword evidence="1" id="KW-1133">Transmembrane helix</keyword>